<protein>
    <submittedName>
        <fullName evidence="1">Uncharacterized protein</fullName>
    </submittedName>
</protein>
<reference evidence="1 2" key="1">
    <citation type="submission" date="2019-10" db="EMBL/GenBank/DDBJ databases">
        <title>Nocardia macrotermitis sp. nov. and Nocardia aurantia sp. nov., isolated from the gut of fungus growing-termite Macrotermes natalensis.</title>
        <authorList>
            <person name="Benndorf R."/>
            <person name="Schwitalla J."/>
            <person name="Martin K."/>
            <person name="De Beer W."/>
            <person name="Kaster A.-K."/>
            <person name="Vollmers J."/>
            <person name="Poulsen M."/>
            <person name="Beemelmanns C."/>
        </authorList>
    </citation>
    <scope>NUCLEOTIDE SEQUENCE [LARGE SCALE GENOMIC DNA]</scope>
    <source>
        <strain evidence="1 2">RB20</strain>
    </source>
</reference>
<keyword evidence="2" id="KW-1185">Reference proteome</keyword>
<dbReference type="Proteomes" id="UP000438448">
    <property type="component" value="Unassembled WGS sequence"/>
</dbReference>
<evidence type="ECO:0000313" key="2">
    <source>
        <dbReference type="Proteomes" id="UP000438448"/>
    </source>
</evidence>
<gene>
    <name evidence="1" type="ORF">NRB20_17670</name>
</gene>
<accession>A0A7K0CZ06</accession>
<evidence type="ECO:0000313" key="1">
    <source>
        <dbReference type="EMBL" id="MQY18688.1"/>
    </source>
</evidence>
<dbReference type="EMBL" id="WEGK01000003">
    <property type="protein sequence ID" value="MQY18688.1"/>
    <property type="molecule type" value="Genomic_DNA"/>
</dbReference>
<organism evidence="1 2">
    <name type="scientific">Nocardia macrotermitis</name>
    <dbReference type="NCBI Taxonomy" id="2585198"/>
    <lineage>
        <taxon>Bacteria</taxon>
        <taxon>Bacillati</taxon>
        <taxon>Actinomycetota</taxon>
        <taxon>Actinomycetes</taxon>
        <taxon>Mycobacteriales</taxon>
        <taxon>Nocardiaceae</taxon>
        <taxon>Nocardia</taxon>
    </lineage>
</organism>
<dbReference type="AlphaFoldDB" id="A0A7K0CZ06"/>
<name>A0A7K0CZ06_9NOCA</name>
<sequence>MRLNRSRDQVTPDGTDVKHRLQTAVTTRCHLCRIRRRDVTAASRSVGGQIRQERIDASLCPVRDARTGGGVDAVHFDGGERGLGHLAG</sequence>
<comment type="caution">
    <text evidence="1">The sequence shown here is derived from an EMBL/GenBank/DDBJ whole genome shotgun (WGS) entry which is preliminary data.</text>
</comment>
<proteinExistence type="predicted"/>